<dbReference type="EMBL" id="JARAWJ010000002">
    <property type="protein sequence ID" value="MDX3036427.1"/>
    <property type="molecule type" value="Genomic_DNA"/>
</dbReference>
<name>A0ABU4MH62_9ACTN</name>
<dbReference type="Proteomes" id="UP001282474">
    <property type="component" value="Unassembled WGS sequence"/>
</dbReference>
<keyword evidence="2" id="KW-1185">Reference proteome</keyword>
<accession>A0ABU4MH62</accession>
<organism evidence="1 2">
    <name type="scientific">Streptomyces caniscabiei</name>
    <dbReference type="NCBI Taxonomy" id="2746961"/>
    <lineage>
        <taxon>Bacteria</taxon>
        <taxon>Bacillati</taxon>
        <taxon>Actinomycetota</taxon>
        <taxon>Actinomycetes</taxon>
        <taxon>Kitasatosporales</taxon>
        <taxon>Streptomycetaceae</taxon>
        <taxon>Streptomyces</taxon>
    </lineage>
</organism>
<protein>
    <submittedName>
        <fullName evidence="1">Uncharacterized protein</fullName>
    </submittedName>
</protein>
<reference evidence="1 2" key="1">
    <citation type="journal article" date="2023" name="Microb. Genom.">
        <title>Mesoterricola silvestris gen. nov., sp. nov., Mesoterricola sediminis sp. nov., Geothrix oryzae sp. nov., Geothrix edaphica sp. nov., Geothrix rubra sp. nov., and Geothrix limicola sp. nov., six novel members of Acidobacteriota isolated from soils.</title>
        <authorList>
            <person name="Weisberg A.J."/>
            <person name="Pearce E."/>
            <person name="Kramer C.G."/>
            <person name="Chang J.H."/>
            <person name="Clarke C.R."/>
        </authorList>
    </citation>
    <scope>NUCLEOTIDE SEQUENCE [LARGE SCALE GENOMIC DNA]</scope>
    <source>
        <strain evidence="1 2">NE20-4-1</strain>
    </source>
</reference>
<gene>
    <name evidence="1" type="ORF">PV383_04480</name>
</gene>
<comment type="caution">
    <text evidence="1">The sequence shown here is derived from an EMBL/GenBank/DDBJ whole genome shotgun (WGS) entry which is preliminary data.</text>
</comment>
<evidence type="ECO:0000313" key="2">
    <source>
        <dbReference type="Proteomes" id="UP001282474"/>
    </source>
</evidence>
<dbReference type="RefSeq" id="WP_193382751.1">
    <property type="nucleotide sequence ID" value="NZ_JABXWI010000001.1"/>
</dbReference>
<proteinExistence type="predicted"/>
<sequence>MTITSTDIRTLNHWVDEATATYIADLWNTAYPGMRADLTEEIKRTAPFAETGDENSDYWKGHLLRAKNTRKRLAQLDNGTFKGCTRSPGGFSVSGALSEVSALLHMRFGHLARPNDGNVYRLLAELSDSTAARHAELEAAHTA</sequence>
<evidence type="ECO:0000313" key="1">
    <source>
        <dbReference type="EMBL" id="MDX3036427.1"/>
    </source>
</evidence>